<dbReference type="InterPro" id="IPR004268">
    <property type="entry name" value="MurJ"/>
</dbReference>
<evidence type="ECO:0000256" key="9">
    <source>
        <dbReference type="ARBA" id="ARBA00061532"/>
    </source>
</evidence>
<evidence type="ECO:0000256" key="8">
    <source>
        <dbReference type="ARBA" id="ARBA00060041"/>
    </source>
</evidence>
<dbReference type="PANTHER" id="PTHR47019">
    <property type="entry name" value="LIPID II FLIPPASE MURJ"/>
    <property type="match status" value="1"/>
</dbReference>
<feature type="transmembrane region" description="Helical" evidence="10">
    <location>
        <begin position="161"/>
        <end position="182"/>
    </location>
</feature>
<feature type="transmembrane region" description="Helical" evidence="10">
    <location>
        <begin position="90"/>
        <end position="114"/>
    </location>
</feature>
<evidence type="ECO:0000256" key="4">
    <source>
        <dbReference type="ARBA" id="ARBA00022960"/>
    </source>
</evidence>
<keyword evidence="10 11" id="KW-0813">Transport</keyword>
<keyword evidence="7 10" id="KW-0472">Membrane</keyword>
<feature type="transmembrane region" description="Helical" evidence="10">
    <location>
        <begin position="451"/>
        <end position="473"/>
    </location>
</feature>
<dbReference type="CDD" id="cd13123">
    <property type="entry name" value="MATE_MurJ_like"/>
    <property type="match status" value="1"/>
</dbReference>
<dbReference type="PANTHER" id="PTHR47019:SF1">
    <property type="entry name" value="LIPID II FLIPPASE MURJ"/>
    <property type="match status" value="1"/>
</dbReference>
<keyword evidence="13" id="KW-1185">Reference proteome</keyword>
<gene>
    <name evidence="10 12" type="primary">murJ</name>
    <name evidence="12" type="ORF">RBH19_05820</name>
</gene>
<feature type="transmembrane region" description="Helical" evidence="10">
    <location>
        <begin position="134"/>
        <end position="154"/>
    </location>
</feature>
<evidence type="ECO:0000313" key="12">
    <source>
        <dbReference type="EMBL" id="MDQ2069381.1"/>
    </source>
</evidence>
<protein>
    <recommendedName>
        <fullName evidence="10">Probable lipid II flippase MurJ</fullName>
    </recommendedName>
</protein>
<evidence type="ECO:0000256" key="3">
    <source>
        <dbReference type="ARBA" id="ARBA00022692"/>
    </source>
</evidence>
<dbReference type="RefSeq" id="WP_306727882.1">
    <property type="nucleotide sequence ID" value="NZ_JAVDDT010000003.1"/>
</dbReference>
<name>A0ABU0W5V6_9GAMM</name>
<dbReference type="Pfam" id="PF03023">
    <property type="entry name" value="MurJ"/>
    <property type="match status" value="1"/>
</dbReference>
<feature type="transmembrane region" description="Helical" evidence="10">
    <location>
        <begin position="485"/>
        <end position="508"/>
    </location>
</feature>
<evidence type="ECO:0000256" key="11">
    <source>
        <dbReference type="PIRNR" id="PIRNR002869"/>
    </source>
</evidence>
<dbReference type="HAMAP" id="MF_02078">
    <property type="entry name" value="MurJ_MviN"/>
    <property type="match status" value="1"/>
</dbReference>
<comment type="subcellular location">
    <subcellularLocation>
        <location evidence="10">Cell inner membrane</location>
        <topology evidence="10">Multi-pass membrane protein</topology>
    </subcellularLocation>
    <subcellularLocation>
        <location evidence="1">Cell membrane</location>
        <topology evidence="1">Multi-pass membrane protein</topology>
    </subcellularLocation>
</comment>
<evidence type="ECO:0000313" key="13">
    <source>
        <dbReference type="Proteomes" id="UP001239019"/>
    </source>
</evidence>
<evidence type="ECO:0000256" key="6">
    <source>
        <dbReference type="ARBA" id="ARBA00022989"/>
    </source>
</evidence>
<sequence>MSLLRSTGLVGGMTLLSRILGFVRDVVFARFFGAGPVMDAFFVAFKIPNFMRRLFAEGGFSQAFVPVVGEYRSQREHAEVQALVDRVAGVLGGFLVLITLIGVIAAPLLILMFAPGFDGEDGRRELATAMLRWTFPYLLFISLVSLAAGILNTYGRFGVPAFTPVLLNIVLIAAAIWGAPLFEEPSMALAVGVFVAGVVQLLFQIPFLRRLRLLPRPRWDRRHEGVRRIMRLMAPAVFGSSVAQINLLIDTIIASFLVAGSVSWLYYSDRLMEFPLGVFGIALATVILPGLSARHAEKDPVAFSDTLDWALRLVWLVAVPAAVGLLCLAGPMLATLFQYGEFSEHDTLMASYSLMAYAMGLVGFTLVKVLAPGYFARQDTKTPVKAGVVAMGSNMLLNLAIVLPMVLLGFAAPHMGLALATSLAAFINAGLLFAGLWRRGIYRPRSGWRRLFLQGLAANALMAVVVLWLAGPLEGWVTAGALERVGQLAICIGAGMVVYGLILLLLGLRRRHLDGASTPGG</sequence>
<dbReference type="NCBIfam" id="TIGR01695">
    <property type="entry name" value="murJ_mviN"/>
    <property type="match status" value="1"/>
</dbReference>
<evidence type="ECO:0000256" key="5">
    <source>
        <dbReference type="ARBA" id="ARBA00022984"/>
    </source>
</evidence>
<keyword evidence="4 10" id="KW-0133">Cell shape</keyword>
<keyword evidence="5 10" id="KW-0573">Peptidoglycan synthesis</keyword>
<dbReference type="PIRSF" id="PIRSF002869">
    <property type="entry name" value="MviN"/>
    <property type="match status" value="1"/>
</dbReference>
<feature type="transmembrane region" description="Helical" evidence="10">
    <location>
        <begin position="229"/>
        <end position="262"/>
    </location>
</feature>
<proteinExistence type="inferred from homology"/>
<reference evidence="12 13" key="1">
    <citation type="submission" date="2023-08" db="EMBL/GenBank/DDBJ databases">
        <title>Whole-genome sequencing of halo(alkali)philic microorganisms from hypersaline lakes.</title>
        <authorList>
            <person name="Sorokin D.Y."/>
            <person name="Abbas B."/>
            <person name="Merkel A.Y."/>
        </authorList>
    </citation>
    <scope>NUCLEOTIDE SEQUENCE [LARGE SCALE GENOMIC DNA]</scope>
    <source>
        <strain evidence="12 13">AB-CW4</strain>
    </source>
</reference>
<keyword evidence="10 11" id="KW-0961">Cell wall biogenesis/degradation</keyword>
<organism evidence="12 13">
    <name type="scientific">Natronospira bacteriovora</name>
    <dbReference type="NCBI Taxonomy" id="3069753"/>
    <lineage>
        <taxon>Bacteria</taxon>
        <taxon>Pseudomonadati</taxon>
        <taxon>Pseudomonadota</taxon>
        <taxon>Gammaproteobacteria</taxon>
        <taxon>Natronospirales</taxon>
        <taxon>Natronospiraceae</taxon>
        <taxon>Natronospira</taxon>
    </lineage>
</organism>
<feature type="transmembrane region" description="Helical" evidence="10">
    <location>
        <begin position="388"/>
        <end position="411"/>
    </location>
</feature>
<comment type="pathway">
    <text evidence="10">Cell wall biogenesis; peptidoglycan biosynthesis.</text>
</comment>
<evidence type="ECO:0000256" key="1">
    <source>
        <dbReference type="ARBA" id="ARBA00004651"/>
    </source>
</evidence>
<comment type="caution">
    <text evidence="12">The sequence shown here is derived from an EMBL/GenBank/DDBJ whole genome shotgun (WGS) entry which is preliminary data.</text>
</comment>
<keyword evidence="3 10" id="KW-0812">Transmembrane</keyword>
<dbReference type="InterPro" id="IPR051050">
    <property type="entry name" value="Lipid_II_flippase_MurJ/MviN"/>
</dbReference>
<comment type="similarity">
    <text evidence="9 10 11">Belongs to the MurJ/MviN family.</text>
</comment>
<dbReference type="Proteomes" id="UP001239019">
    <property type="component" value="Unassembled WGS sequence"/>
</dbReference>
<keyword evidence="2 10" id="KW-1003">Cell membrane</keyword>
<feature type="transmembrane region" description="Helical" evidence="10">
    <location>
        <begin position="417"/>
        <end position="439"/>
    </location>
</feature>
<feature type="transmembrane region" description="Helical" evidence="10">
    <location>
        <begin position="188"/>
        <end position="208"/>
    </location>
</feature>
<comment type="function">
    <text evidence="8 10 11">Involved in peptidoglycan biosynthesis. Transports lipid-linked peptidoglycan precursors from the inner to the outer leaflet of the cytoplasmic membrane.</text>
</comment>
<keyword evidence="10" id="KW-0997">Cell inner membrane</keyword>
<feature type="transmembrane region" description="Helical" evidence="10">
    <location>
        <begin position="27"/>
        <end position="45"/>
    </location>
</feature>
<evidence type="ECO:0000256" key="7">
    <source>
        <dbReference type="ARBA" id="ARBA00023136"/>
    </source>
</evidence>
<feature type="transmembrane region" description="Helical" evidence="10">
    <location>
        <begin position="274"/>
        <end position="292"/>
    </location>
</feature>
<accession>A0ABU0W5V6</accession>
<dbReference type="PRINTS" id="PR01806">
    <property type="entry name" value="VIRFACTRMVIN"/>
</dbReference>
<evidence type="ECO:0000256" key="10">
    <source>
        <dbReference type="HAMAP-Rule" id="MF_02078"/>
    </source>
</evidence>
<keyword evidence="6 10" id="KW-1133">Transmembrane helix</keyword>
<dbReference type="EMBL" id="JAVDDT010000003">
    <property type="protein sequence ID" value="MDQ2069381.1"/>
    <property type="molecule type" value="Genomic_DNA"/>
</dbReference>
<evidence type="ECO:0000256" key="2">
    <source>
        <dbReference type="ARBA" id="ARBA00022475"/>
    </source>
</evidence>
<feature type="transmembrane region" description="Helical" evidence="10">
    <location>
        <begin position="313"/>
        <end position="334"/>
    </location>
</feature>
<feature type="transmembrane region" description="Helical" evidence="10">
    <location>
        <begin position="354"/>
        <end position="376"/>
    </location>
</feature>